<gene>
    <name evidence="2" type="ORF">EYF80_046647</name>
</gene>
<organism evidence="2 3">
    <name type="scientific">Liparis tanakae</name>
    <name type="common">Tanaka's snailfish</name>
    <dbReference type="NCBI Taxonomy" id="230148"/>
    <lineage>
        <taxon>Eukaryota</taxon>
        <taxon>Metazoa</taxon>
        <taxon>Chordata</taxon>
        <taxon>Craniata</taxon>
        <taxon>Vertebrata</taxon>
        <taxon>Euteleostomi</taxon>
        <taxon>Actinopterygii</taxon>
        <taxon>Neopterygii</taxon>
        <taxon>Teleostei</taxon>
        <taxon>Neoteleostei</taxon>
        <taxon>Acanthomorphata</taxon>
        <taxon>Eupercaria</taxon>
        <taxon>Perciformes</taxon>
        <taxon>Cottioidei</taxon>
        <taxon>Cottales</taxon>
        <taxon>Liparidae</taxon>
        <taxon>Liparis</taxon>
    </lineage>
</organism>
<evidence type="ECO:0000256" key="1">
    <source>
        <dbReference type="SAM" id="MobiDB-lite"/>
    </source>
</evidence>
<evidence type="ECO:0000313" key="3">
    <source>
        <dbReference type="Proteomes" id="UP000314294"/>
    </source>
</evidence>
<name>A0A4Z2FRZ1_9TELE</name>
<comment type="caution">
    <text evidence="2">The sequence shown here is derived from an EMBL/GenBank/DDBJ whole genome shotgun (WGS) entry which is preliminary data.</text>
</comment>
<keyword evidence="3" id="KW-1185">Reference proteome</keyword>
<reference evidence="2 3" key="1">
    <citation type="submission" date="2019-03" db="EMBL/GenBank/DDBJ databases">
        <title>First draft genome of Liparis tanakae, snailfish: a comprehensive survey of snailfish specific genes.</title>
        <authorList>
            <person name="Kim W."/>
            <person name="Song I."/>
            <person name="Jeong J.-H."/>
            <person name="Kim D."/>
            <person name="Kim S."/>
            <person name="Ryu S."/>
            <person name="Song J.Y."/>
            <person name="Lee S.K."/>
        </authorList>
    </citation>
    <scope>NUCLEOTIDE SEQUENCE [LARGE SCALE GENOMIC DNA]</scope>
    <source>
        <tissue evidence="2">Muscle</tissue>
    </source>
</reference>
<dbReference type="AlphaFoldDB" id="A0A4Z2FRZ1"/>
<dbReference type="Proteomes" id="UP000314294">
    <property type="component" value="Unassembled WGS sequence"/>
</dbReference>
<accession>A0A4Z2FRZ1</accession>
<feature type="region of interest" description="Disordered" evidence="1">
    <location>
        <begin position="1"/>
        <end position="20"/>
    </location>
</feature>
<protein>
    <submittedName>
        <fullName evidence="2">Uncharacterized protein</fullName>
    </submittedName>
</protein>
<evidence type="ECO:0000313" key="2">
    <source>
        <dbReference type="EMBL" id="TNN43162.1"/>
    </source>
</evidence>
<dbReference type="EMBL" id="SRLO01000985">
    <property type="protein sequence ID" value="TNN43162.1"/>
    <property type="molecule type" value="Genomic_DNA"/>
</dbReference>
<sequence>MDKLVIPTSSSGSGFGSDANEPVVDGRVIPGLLGPLGAVSLWAGVRFDVFRVNLLDDGDDDEIGVLRGKRQDGRMKSSRLLVVERGGTAALKVAIEEVANHRQHTHAHRWNNNTHNHALQLANQRTEFHFYLLSVFGSNLQRVKAQAEAALRLTARTLAWYPSSGSHVSSLRSQRLRAVLAQRRTALHFSWLPLLPWTLSP</sequence>
<proteinExistence type="predicted"/>